<dbReference type="Pfam" id="PF00270">
    <property type="entry name" value="DEAD"/>
    <property type="match status" value="1"/>
</dbReference>
<dbReference type="Pfam" id="PF26076">
    <property type="entry name" value="WHD_DDX60"/>
    <property type="match status" value="1"/>
</dbReference>
<reference evidence="8 9" key="1">
    <citation type="submission" date="2024-07" db="EMBL/GenBank/DDBJ databases">
        <title>Draft sequence of the Neodothiora populina.</title>
        <authorList>
            <person name="Drown D.D."/>
            <person name="Schuette U.S."/>
            <person name="Buechlein A.B."/>
            <person name="Rusch D.R."/>
            <person name="Winton L.W."/>
            <person name="Adams G.A."/>
        </authorList>
    </citation>
    <scope>NUCLEOTIDE SEQUENCE [LARGE SCALE GENOMIC DNA]</scope>
    <source>
        <strain evidence="8 9">CPC 39397</strain>
    </source>
</reference>
<dbReference type="Pfam" id="PF00271">
    <property type="entry name" value="Helicase_C"/>
    <property type="match status" value="1"/>
</dbReference>
<dbReference type="InterPro" id="IPR011545">
    <property type="entry name" value="DEAD/DEAH_box_helicase_dom"/>
</dbReference>
<dbReference type="SUPFAM" id="SSF52540">
    <property type="entry name" value="P-loop containing nucleoside triphosphate hydrolases"/>
    <property type="match status" value="1"/>
</dbReference>
<keyword evidence="9" id="KW-1185">Reference proteome</keyword>
<evidence type="ECO:0000313" key="9">
    <source>
        <dbReference type="Proteomes" id="UP001562354"/>
    </source>
</evidence>
<name>A0ABR3P518_9PEZI</name>
<dbReference type="InterPro" id="IPR027417">
    <property type="entry name" value="P-loop_NTPase"/>
</dbReference>
<dbReference type="Pfam" id="PF23002">
    <property type="entry name" value="PIN-like_DDX60"/>
    <property type="match status" value="1"/>
</dbReference>
<evidence type="ECO:0000259" key="6">
    <source>
        <dbReference type="PROSITE" id="PS51192"/>
    </source>
</evidence>
<dbReference type="EMBL" id="JBFMKM010000014">
    <property type="protein sequence ID" value="KAL1297754.1"/>
    <property type="molecule type" value="Genomic_DNA"/>
</dbReference>
<sequence>MTEVTPSIAQLKSENDLSNENSPDSPISTLEAYPLLSSRRVDLIGDYAGNELFLIEGDSLLLSCFSEPALDFENGFQMLHACFLVEKFLHHLKDRKCNFNVAFLDDRHDLSVPPWYPSRDSTKYRLTRAAIIRHLMVNLATADSGIEITVFPSMHDKAFSEYLEKSGVYFIMAHDSAVPMHDVDNSALNKEDVERCQTAYRSMIMTFIQKGYNVALINGLEWRDTKVMTMVLEAQGELQAAFLDQNATPVSQSEPIMVPELETLQADSLDLSERDQLTAIALSRMIAKDDEALTSSMNILYHTALLSILPLSARRLEEVDCTAAEHLTSFNRTAAEILESQAWSKFHDKGAASCDVADLVDGRLLNIVNASGVPGIQSMAGPLQMKYEVLRKAVEKLSSKVLQESTQGDGQTASSHARTPADGLSKEPKVLPFRNPVFDKHLESVQLAIDEDADEHGSPSAARIFREVTYWNNAKRPIIPKGVPAVNAKQEFWAARRNQWFMAEMRTYAASLTNAVGKSLEPETIVLGGKQLTVVATPDKNGQGGKKPSKKETEKDDKKKGSKKAGKGAGKAAIMESIAASKAKKDEASDHKAVQAWHTVAKNLGAERELSVRYAKLKDYQTNLSEDRRALFGAEVGLYMLSTLLEHWINVGRVKDADKGLGLAASIWHHLRSIQRQGSLTKTIVAKLELTKTTMGLPVVLPEAPDTDRALPFKFALPLTKGEPLSIKLSSKDFQLLHCGPYLDRSIDSAPDPRVEFEPDGWQRKVLDGIDANKSLFVVAPTSAGKTFISFYAMRKVLEADDDSVLVYVAPTKALVNQIAAEIQARYNKKFKYGGKSVWAIHTRDYRINNPTGCQVLVTVPHVLQIMLLAPSHANSWASKVKRIIFDEVHSISNADDGVVWEQLLLLAPCPIIALSATVGNPQEFSGWLESTQKAMGVELESVQHHTRYSDLRKYYYTPPEKFVFAGLEEGRPLGGFGRLGLDGAPGFSFMHPVVSLANRSRGMPDDLSLEARDCLTLWQALSECATEKYPVSPGLDPAKALPSVVKKIDVLQWEKALKSVLAAWMADTASPFDDVISHLNGSFYDDQREKMQATRPITTGEQGRVVDQNDLLETTLPLLCCLHEQEALPAIFFNYDRAMCEKVCQTVVGQLADAEKAWKETSPKWKAHLKAWEDWKKVQAKKGGKQAKPSKAKVSREDGEGDRTSKSEQQRDAASADFSVFDGFNPDAPVEGFHFADHKRLQTAELDDYIKQLGRRNVQQWLIDAVSRGVGVHHAGMNRKYRQIVEILFRKGFLRVVIATGTLALGINMPTRTVVFSGDSVYLTALNFRQCAGRAGRRGFDLLGNIVFQNVPRAKACRLLSSRLPDLNGHFPITTSLVLRLFTLLHESKQSKYAIKTINTLLSQPRLFMGGPSFKEQTLHHLRFSIEYLRRQQLLDKDGATLNFAPLVSHLYFTENSSFAFHALLKEGFFHRLCADIDTKEQSTMETLMLVMAHLFGRVYCKQADEENREKATKPSSSLVFLPPMPEEATTILGEHSEQVLQVFTAYVQTFVNQHIEAVDDQLPLSGMHAGVKADRSDLPESIKSRALPATTIRSQFYALSGHSDKFNSVADLCRTTRSGVFLEESVVPNVGLYPQDLDSPLNAYLLDFFKHGDINTLERANKISKGEVWFLLNDFSLVLATIITSLMNFMKLKPANDLDMLEIMGNLDAVEEAEDDEIAASETESKVDSVIADPSIQPERPVMSKAKAKKLDSWEDAANAEESSERKDAARRAAEEAESLKDGEAAWEGAGGEKGLVKVLKAFQKLQVEFNVKFKAMWA</sequence>
<feature type="compositionally biased region" description="Basic residues" evidence="5">
    <location>
        <begin position="1180"/>
        <end position="1194"/>
    </location>
</feature>
<dbReference type="InterPro" id="IPR059032">
    <property type="entry name" value="WHD_DDX60"/>
</dbReference>
<evidence type="ECO:0000259" key="7">
    <source>
        <dbReference type="PROSITE" id="PS51194"/>
    </source>
</evidence>
<dbReference type="CDD" id="cd18795">
    <property type="entry name" value="SF2_C_Ski2"/>
    <property type="match status" value="1"/>
</dbReference>
<keyword evidence="2" id="KW-0378">Hydrolase</keyword>
<feature type="region of interest" description="Disordered" evidence="5">
    <location>
        <begin position="401"/>
        <end position="428"/>
    </location>
</feature>
<protein>
    <recommendedName>
        <fullName evidence="10">DEAD/DEAH box helicase</fullName>
    </recommendedName>
</protein>
<feature type="compositionally biased region" description="Basic and acidic residues" evidence="5">
    <location>
        <begin position="550"/>
        <end position="559"/>
    </location>
</feature>
<feature type="compositionally biased region" description="Polar residues" evidence="5">
    <location>
        <begin position="401"/>
        <end position="417"/>
    </location>
</feature>
<organism evidence="8 9">
    <name type="scientific">Neodothiora populina</name>
    <dbReference type="NCBI Taxonomy" id="2781224"/>
    <lineage>
        <taxon>Eukaryota</taxon>
        <taxon>Fungi</taxon>
        <taxon>Dikarya</taxon>
        <taxon>Ascomycota</taxon>
        <taxon>Pezizomycotina</taxon>
        <taxon>Dothideomycetes</taxon>
        <taxon>Dothideomycetidae</taxon>
        <taxon>Dothideales</taxon>
        <taxon>Dothioraceae</taxon>
        <taxon>Neodothiora</taxon>
    </lineage>
</organism>
<evidence type="ECO:0008006" key="10">
    <source>
        <dbReference type="Google" id="ProtNLM"/>
    </source>
</evidence>
<evidence type="ECO:0000256" key="5">
    <source>
        <dbReference type="SAM" id="MobiDB-lite"/>
    </source>
</evidence>
<evidence type="ECO:0000256" key="2">
    <source>
        <dbReference type="ARBA" id="ARBA00022801"/>
    </source>
</evidence>
<dbReference type="Gene3D" id="3.40.50.300">
    <property type="entry name" value="P-loop containing nucleotide triphosphate hydrolases"/>
    <property type="match status" value="2"/>
</dbReference>
<evidence type="ECO:0000256" key="3">
    <source>
        <dbReference type="ARBA" id="ARBA00022806"/>
    </source>
</evidence>
<comment type="caution">
    <text evidence="8">The sequence shown here is derived from an EMBL/GenBank/DDBJ whole genome shotgun (WGS) entry which is preliminary data.</text>
</comment>
<dbReference type="InterPro" id="IPR052431">
    <property type="entry name" value="SKI2_subfamily_helicases"/>
</dbReference>
<keyword evidence="4" id="KW-0067">ATP-binding</keyword>
<keyword evidence="3" id="KW-0347">Helicase</keyword>
<accession>A0ABR3P518</accession>
<dbReference type="SMART" id="SM00487">
    <property type="entry name" value="DEXDc"/>
    <property type="match status" value="1"/>
</dbReference>
<dbReference type="Proteomes" id="UP001562354">
    <property type="component" value="Unassembled WGS sequence"/>
</dbReference>
<dbReference type="SMART" id="SM00490">
    <property type="entry name" value="HELICc"/>
    <property type="match status" value="1"/>
</dbReference>
<evidence type="ECO:0000313" key="8">
    <source>
        <dbReference type="EMBL" id="KAL1297754.1"/>
    </source>
</evidence>
<evidence type="ECO:0000256" key="1">
    <source>
        <dbReference type="ARBA" id="ARBA00022741"/>
    </source>
</evidence>
<feature type="domain" description="Helicase C-terminal" evidence="7">
    <location>
        <begin position="1214"/>
        <end position="1386"/>
    </location>
</feature>
<feature type="region of interest" description="Disordered" evidence="5">
    <location>
        <begin position="1744"/>
        <end position="1789"/>
    </location>
</feature>
<dbReference type="RefSeq" id="XP_069197436.1">
    <property type="nucleotide sequence ID" value="XM_069346228.1"/>
</dbReference>
<feature type="region of interest" description="Disordered" evidence="5">
    <location>
        <begin position="1"/>
        <end position="26"/>
    </location>
</feature>
<dbReference type="InterPro" id="IPR055124">
    <property type="entry name" value="PIN-like_DDX60"/>
</dbReference>
<gene>
    <name evidence="8" type="ORF">AAFC00_006291</name>
</gene>
<keyword evidence="1" id="KW-0547">Nucleotide-binding</keyword>
<feature type="compositionally biased region" description="Basic and acidic residues" evidence="5">
    <location>
        <begin position="1765"/>
        <end position="1786"/>
    </location>
</feature>
<evidence type="ECO:0000256" key="4">
    <source>
        <dbReference type="ARBA" id="ARBA00022840"/>
    </source>
</evidence>
<feature type="domain" description="Helicase ATP-binding" evidence="6">
    <location>
        <begin position="767"/>
        <end position="929"/>
    </location>
</feature>
<dbReference type="InterPro" id="IPR001650">
    <property type="entry name" value="Helicase_C-like"/>
</dbReference>
<dbReference type="InterPro" id="IPR014001">
    <property type="entry name" value="Helicase_ATP-bd"/>
</dbReference>
<feature type="region of interest" description="Disordered" evidence="5">
    <location>
        <begin position="536"/>
        <end position="572"/>
    </location>
</feature>
<dbReference type="PROSITE" id="PS51192">
    <property type="entry name" value="HELICASE_ATP_BIND_1"/>
    <property type="match status" value="1"/>
</dbReference>
<dbReference type="PANTHER" id="PTHR44533:SF4">
    <property type="entry name" value="DEAD_H RNA HELICASE, PUTATIVE-RELATED"/>
    <property type="match status" value="1"/>
</dbReference>
<dbReference type="PROSITE" id="PS51194">
    <property type="entry name" value="HELICASE_CTER"/>
    <property type="match status" value="1"/>
</dbReference>
<feature type="compositionally biased region" description="Basic and acidic residues" evidence="5">
    <location>
        <begin position="1195"/>
        <end position="1212"/>
    </location>
</feature>
<proteinExistence type="predicted"/>
<dbReference type="GeneID" id="95979990"/>
<dbReference type="CDD" id="cd18025">
    <property type="entry name" value="DEXHc_DDX60"/>
    <property type="match status" value="1"/>
</dbReference>
<feature type="region of interest" description="Disordered" evidence="5">
    <location>
        <begin position="1180"/>
        <end position="1213"/>
    </location>
</feature>
<dbReference type="PANTHER" id="PTHR44533">
    <property type="entry name" value="DEAD/H RNA HELICASE, PUTATIVE-RELATED"/>
    <property type="match status" value="1"/>
</dbReference>